<feature type="compositionally biased region" description="Basic and acidic residues" evidence="1">
    <location>
        <begin position="22"/>
        <end position="32"/>
    </location>
</feature>
<dbReference type="AlphaFoldDB" id="A0A918TAZ8"/>
<feature type="region of interest" description="Disordered" evidence="1">
    <location>
        <begin position="50"/>
        <end position="71"/>
    </location>
</feature>
<name>A0A918TAZ8_9ACTN</name>
<dbReference type="EMBL" id="BMUL01000027">
    <property type="protein sequence ID" value="GHB10493.1"/>
    <property type="molecule type" value="Genomic_DNA"/>
</dbReference>
<proteinExistence type="predicted"/>
<accession>A0A918TAZ8</accession>
<feature type="compositionally biased region" description="Basic and acidic residues" evidence="1">
    <location>
        <begin position="52"/>
        <end position="61"/>
    </location>
</feature>
<comment type="caution">
    <text evidence="2">The sequence shown here is derived from an EMBL/GenBank/DDBJ whole genome shotgun (WGS) entry which is preliminary data.</text>
</comment>
<keyword evidence="3" id="KW-1185">Reference proteome</keyword>
<reference evidence="2" key="2">
    <citation type="submission" date="2020-09" db="EMBL/GenBank/DDBJ databases">
        <authorList>
            <person name="Sun Q."/>
            <person name="Ohkuma M."/>
        </authorList>
    </citation>
    <scope>NUCLEOTIDE SEQUENCE</scope>
    <source>
        <strain evidence="2">JCM 4518</strain>
    </source>
</reference>
<sequence>MLAQRTGRQRRQLLIGPYCTKPPRESVAERGESVQQPSCHARKDILMLVDEGDMRQRDRQRTPHASRWRAESAVLKVRQGRRDIVRAVGHTPLKHTERRSG</sequence>
<feature type="region of interest" description="Disordered" evidence="1">
    <location>
        <begin position="18"/>
        <end position="38"/>
    </location>
</feature>
<evidence type="ECO:0000313" key="2">
    <source>
        <dbReference type="EMBL" id="GHB10493.1"/>
    </source>
</evidence>
<evidence type="ECO:0000256" key="1">
    <source>
        <dbReference type="SAM" id="MobiDB-lite"/>
    </source>
</evidence>
<protein>
    <submittedName>
        <fullName evidence="2">Uncharacterized protein</fullName>
    </submittedName>
</protein>
<reference evidence="2" key="1">
    <citation type="journal article" date="2014" name="Int. J. Syst. Evol. Microbiol.">
        <title>Complete genome sequence of Corynebacterium casei LMG S-19264T (=DSM 44701T), isolated from a smear-ripened cheese.</title>
        <authorList>
            <consortium name="US DOE Joint Genome Institute (JGI-PGF)"/>
            <person name="Walter F."/>
            <person name="Albersmeier A."/>
            <person name="Kalinowski J."/>
            <person name="Ruckert C."/>
        </authorList>
    </citation>
    <scope>NUCLEOTIDE SEQUENCE</scope>
    <source>
        <strain evidence="2">JCM 4518</strain>
    </source>
</reference>
<organism evidence="2 3">
    <name type="scientific">Streptomyces termitum</name>
    <dbReference type="NCBI Taxonomy" id="67368"/>
    <lineage>
        <taxon>Bacteria</taxon>
        <taxon>Bacillati</taxon>
        <taxon>Actinomycetota</taxon>
        <taxon>Actinomycetes</taxon>
        <taxon>Kitasatosporales</taxon>
        <taxon>Streptomycetaceae</taxon>
        <taxon>Streptomyces</taxon>
    </lineage>
</organism>
<dbReference type="Proteomes" id="UP000644020">
    <property type="component" value="Unassembled WGS sequence"/>
</dbReference>
<gene>
    <name evidence="2" type="ORF">GCM10010305_61680</name>
</gene>
<evidence type="ECO:0000313" key="3">
    <source>
        <dbReference type="Proteomes" id="UP000644020"/>
    </source>
</evidence>